<protein>
    <submittedName>
        <fullName evidence="11">HAD-IC family P-type ATPase</fullName>
    </submittedName>
</protein>
<organism evidence="11 12">
    <name type="scientific">Massilia mucilaginosa</name>
    <dbReference type="NCBI Taxonomy" id="2609282"/>
    <lineage>
        <taxon>Bacteria</taxon>
        <taxon>Pseudomonadati</taxon>
        <taxon>Pseudomonadota</taxon>
        <taxon>Betaproteobacteria</taxon>
        <taxon>Burkholderiales</taxon>
        <taxon>Oxalobacteraceae</taxon>
        <taxon>Telluria group</taxon>
        <taxon>Massilia</taxon>
    </lineage>
</organism>
<comment type="similarity">
    <text evidence="2">Belongs to the cation transport ATPase (P-type) (TC 3.A.3) family. Type IIA subfamily.</text>
</comment>
<dbReference type="SFLD" id="SFLDG00002">
    <property type="entry name" value="C1.7:_P-type_atpase_like"/>
    <property type="match status" value="1"/>
</dbReference>
<evidence type="ECO:0000256" key="7">
    <source>
        <dbReference type="ARBA" id="ARBA00022989"/>
    </source>
</evidence>
<feature type="transmembrane region" description="Helical" evidence="9">
    <location>
        <begin position="870"/>
        <end position="895"/>
    </location>
</feature>
<dbReference type="PROSITE" id="PS00154">
    <property type="entry name" value="ATPASE_E1_E2"/>
    <property type="match status" value="1"/>
</dbReference>
<keyword evidence="4" id="KW-0547">Nucleotide-binding</keyword>
<evidence type="ECO:0000256" key="2">
    <source>
        <dbReference type="ARBA" id="ARBA00005675"/>
    </source>
</evidence>
<dbReference type="InterPro" id="IPR004014">
    <property type="entry name" value="ATPase_P-typ_cation-transptr_N"/>
</dbReference>
<dbReference type="SUPFAM" id="SSF81653">
    <property type="entry name" value="Calcium ATPase, transduction domain A"/>
    <property type="match status" value="1"/>
</dbReference>
<evidence type="ECO:0000256" key="6">
    <source>
        <dbReference type="ARBA" id="ARBA00022967"/>
    </source>
</evidence>
<dbReference type="InterPro" id="IPR001757">
    <property type="entry name" value="P_typ_ATPase"/>
</dbReference>
<evidence type="ECO:0000256" key="9">
    <source>
        <dbReference type="SAM" id="Phobius"/>
    </source>
</evidence>
<evidence type="ECO:0000259" key="10">
    <source>
        <dbReference type="SMART" id="SM00831"/>
    </source>
</evidence>
<comment type="caution">
    <text evidence="11">The sequence shown here is derived from an EMBL/GenBank/DDBJ whole genome shotgun (WGS) entry which is preliminary data.</text>
</comment>
<dbReference type="SUPFAM" id="SSF81660">
    <property type="entry name" value="Metal cation-transporting ATPase, ATP-binding domain N"/>
    <property type="match status" value="1"/>
</dbReference>
<dbReference type="Gene3D" id="3.40.1110.10">
    <property type="entry name" value="Calcium-transporting ATPase, cytoplasmic domain N"/>
    <property type="match status" value="1"/>
</dbReference>
<dbReference type="SFLD" id="SFLDS00003">
    <property type="entry name" value="Haloacid_Dehalogenase"/>
    <property type="match status" value="1"/>
</dbReference>
<dbReference type="Gene3D" id="3.40.50.1000">
    <property type="entry name" value="HAD superfamily/HAD-like"/>
    <property type="match status" value="1"/>
</dbReference>
<dbReference type="Pfam" id="PF00689">
    <property type="entry name" value="Cation_ATPase_C"/>
    <property type="match status" value="1"/>
</dbReference>
<evidence type="ECO:0000256" key="5">
    <source>
        <dbReference type="ARBA" id="ARBA00022840"/>
    </source>
</evidence>
<keyword evidence="7 9" id="KW-1133">Transmembrane helix</keyword>
<feature type="transmembrane region" description="Helical" evidence="9">
    <location>
        <begin position="705"/>
        <end position="729"/>
    </location>
</feature>
<keyword evidence="5" id="KW-0067">ATP-binding</keyword>
<evidence type="ECO:0000256" key="4">
    <source>
        <dbReference type="ARBA" id="ARBA00022741"/>
    </source>
</evidence>
<feature type="domain" description="Cation-transporting P-type ATPase N-terminal" evidence="10">
    <location>
        <begin position="17"/>
        <end position="91"/>
    </location>
</feature>
<dbReference type="InterPro" id="IPR023214">
    <property type="entry name" value="HAD_sf"/>
</dbReference>
<dbReference type="InterPro" id="IPR018303">
    <property type="entry name" value="ATPase_P-typ_P_site"/>
</dbReference>
<dbReference type="Pfam" id="PF00122">
    <property type="entry name" value="E1-E2_ATPase"/>
    <property type="match status" value="1"/>
</dbReference>
<evidence type="ECO:0000313" key="12">
    <source>
        <dbReference type="Proteomes" id="UP000609726"/>
    </source>
</evidence>
<evidence type="ECO:0000313" key="11">
    <source>
        <dbReference type="EMBL" id="NHZ91119.1"/>
    </source>
</evidence>
<dbReference type="SUPFAM" id="SSF56784">
    <property type="entry name" value="HAD-like"/>
    <property type="match status" value="1"/>
</dbReference>
<dbReference type="Pfam" id="PF13246">
    <property type="entry name" value="Cation_ATPase"/>
    <property type="match status" value="1"/>
</dbReference>
<dbReference type="InterPro" id="IPR050510">
    <property type="entry name" value="Cation_transp_ATPase_P-type"/>
</dbReference>
<keyword evidence="12" id="KW-1185">Reference proteome</keyword>
<dbReference type="PRINTS" id="PR00119">
    <property type="entry name" value="CATATPASE"/>
</dbReference>
<name>A0ABX0NVZ0_9BURK</name>
<dbReference type="InterPro" id="IPR023299">
    <property type="entry name" value="ATPase_P-typ_cyto_dom_N"/>
</dbReference>
<dbReference type="SFLD" id="SFLDF00027">
    <property type="entry name" value="p-type_atpase"/>
    <property type="match status" value="1"/>
</dbReference>
<dbReference type="PANTHER" id="PTHR43294">
    <property type="entry name" value="SODIUM/POTASSIUM-TRANSPORTING ATPASE SUBUNIT ALPHA"/>
    <property type="match status" value="1"/>
</dbReference>
<dbReference type="Gene3D" id="2.70.150.10">
    <property type="entry name" value="Calcium-transporting ATPase, cytoplasmic transduction domain A"/>
    <property type="match status" value="1"/>
</dbReference>
<dbReference type="InterPro" id="IPR059000">
    <property type="entry name" value="ATPase_P-type_domA"/>
</dbReference>
<dbReference type="InterPro" id="IPR023298">
    <property type="entry name" value="ATPase_P-typ_TM_dom_sf"/>
</dbReference>
<dbReference type="EMBL" id="WHJH01000025">
    <property type="protein sequence ID" value="NHZ91119.1"/>
    <property type="molecule type" value="Genomic_DNA"/>
</dbReference>
<evidence type="ECO:0000256" key="8">
    <source>
        <dbReference type="ARBA" id="ARBA00023136"/>
    </source>
</evidence>
<dbReference type="RefSeq" id="WP_166878627.1">
    <property type="nucleotide sequence ID" value="NZ_WHJH01000025.1"/>
</dbReference>
<dbReference type="Gene3D" id="1.20.1110.10">
    <property type="entry name" value="Calcium-transporting ATPase, transmembrane domain"/>
    <property type="match status" value="1"/>
</dbReference>
<feature type="transmembrane region" description="Helical" evidence="9">
    <location>
        <begin position="773"/>
        <end position="798"/>
    </location>
</feature>
<dbReference type="InterPro" id="IPR006068">
    <property type="entry name" value="ATPase_P-typ_cation-transptr_C"/>
</dbReference>
<keyword evidence="6" id="KW-1278">Translocase</keyword>
<dbReference type="InterPro" id="IPR036412">
    <property type="entry name" value="HAD-like_sf"/>
</dbReference>
<reference evidence="11 12" key="1">
    <citation type="submission" date="2019-10" db="EMBL/GenBank/DDBJ databases">
        <title>Taxonomy of Antarctic Massilia spp.: description of Massilia rubra sp. nov., Massilia aquatica sp. nov., Massilia mucilaginosa sp. nov., Massilia frigida sp. nov. isolated from streams, lakes and regoliths.</title>
        <authorList>
            <person name="Holochova P."/>
            <person name="Sedlacek I."/>
            <person name="Kralova S."/>
            <person name="Maslanova I."/>
            <person name="Busse H.-J."/>
            <person name="Stankova E."/>
            <person name="Vrbovska V."/>
            <person name="Kovarovic V."/>
            <person name="Bartak M."/>
            <person name="Svec P."/>
            <person name="Pantucek R."/>
        </authorList>
    </citation>
    <scope>NUCLEOTIDE SEQUENCE [LARGE SCALE GENOMIC DNA]</scope>
    <source>
        <strain evidence="11 12">CCM 8733</strain>
    </source>
</reference>
<evidence type="ECO:0000256" key="3">
    <source>
        <dbReference type="ARBA" id="ARBA00022692"/>
    </source>
</evidence>
<sequence length="911" mass="96579">MRNGAIEHEATDHHLENWHAAPVDVVLRKLGVDAGCGLDDAVAAQRTIVYGRNIVPSRPGRGPLRRFFSQFNNVLIYLLLAASALTFAIGDHIDALVILVVVLINAVIGFLQEGNAERALQGIRSLLPFTATVLRQGQRRQLTASELVPGDIISLVSGDKVAADTRLLAARGLRVDESALTGESGAVDKNPAPVVADTGIAERTCMAYSGTIVRHGTATGVVVATGAASELGRISSLLDDIEPLDTPLLRKMAAFGRRITLTVLLIGSAMFGFGMLVRNYSASEMFAAAVGFAVASVPEGLPAVITVTLAIGVRRMARRRAIVRRLPAVEALGAVTVICTDKTGTLTRNEMAVREVITPDANLDVSAAGYAPHGRFTSAGVDIDPGAHAHLPDIALACLLCNDAQLHRSGEQWELSGDPTEGALLSLAMKAGLDEPRERAAHPRIDVIPFESEHGYMATLHASRGGAWRLFLKGAPERVLPLCDTQRRCGRDSALAAHDWQRRIAAAAGQGMRLIAVAMRAVPVEPATLGFPDVQAGRFTLLGILAMVDAPREEAVQAVATCLAAGIRVKMITGDHAATATAIGEQLGFPLPVHTITGAQMDAMDDVRLGAALAATDVFVRAAPEHKLRLVRALQTSGEVVAMTGDGVNDAPALKRADVGVAMGRKGTEAAKEAAEIVLADDNFATLAASVEEGRVVYDNIRKSIVFTLPTNGGEAGMLMLAILLGFTLPITPVQILWVNMITEVSLSLALAFEKPEADVMARPPRDPDEPLVSGFLVWRIVFVSALMMGGCVGLYLWELGHGASLAQARTVVVNTLVVSHIAYLFNTRRLSASALCREGFTGNRVALLGMLAALLCQAALTYASPFQSWFGTAALGWDAWVRIAGFGVLLFLAVEAEKAWRRQAGARATA</sequence>
<dbReference type="Proteomes" id="UP000609726">
    <property type="component" value="Unassembled WGS sequence"/>
</dbReference>
<dbReference type="SMART" id="SM00831">
    <property type="entry name" value="Cation_ATPase_N"/>
    <property type="match status" value="1"/>
</dbReference>
<feature type="transmembrane region" description="Helical" evidence="9">
    <location>
        <begin position="71"/>
        <end position="89"/>
    </location>
</feature>
<dbReference type="Pfam" id="PF08282">
    <property type="entry name" value="Hydrolase_3"/>
    <property type="match status" value="1"/>
</dbReference>
<accession>A0ABX0NVZ0</accession>
<keyword evidence="3 9" id="KW-0812">Transmembrane</keyword>
<comment type="subcellular location">
    <subcellularLocation>
        <location evidence="1">Membrane</location>
        <topology evidence="1">Multi-pass membrane protein</topology>
    </subcellularLocation>
</comment>
<dbReference type="InterPro" id="IPR008250">
    <property type="entry name" value="ATPase_P-typ_transduc_dom_A_sf"/>
</dbReference>
<feature type="transmembrane region" description="Helical" evidence="9">
    <location>
        <begin position="804"/>
        <end position="826"/>
    </location>
</feature>
<dbReference type="Pfam" id="PF00690">
    <property type="entry name" value="Cation_ATPase_N"/>
    <property type="match status" value="1"/>
</dbReference>
<keyword evidence="8 9" id="KW-0472">Membrane</keyword>
<feature type="transmembrane region" description="Helical" evidence="9">
    <location>
        <begin position="259"/>
        <end position="280"/>
    </location>
</feature>
<feature type="transmembrane region" description="Helical" evidence="9">
    <location>
        <begin position="286"/>
        <end position="311"/>
    </location>
</feature>
<dbReference type="PRINTS" id="PR00120">
    <property type="entry name" value="HATPASE"/>
</dbReference>
<dbReference type="NCBIfam" id="TIGR01494">
    <property type="entry name" value="ATPase_P-type"/>
    <property type="match status" value="2"/>
</dbReference>
<dbReference type="InterPro" id="IPR044492">
    <property type="entry name" value="P_typ_ATPase_HD_dom"/>
</dbReference>
<feature type="transmembrane region" description="Helical" evidence="9">
    <location>
        <begin position="846"/>
        <end position="864"/>
    </location>
</feature>
<dbReference type="SUPFAM" id="SSF81665">
    <property type="entry name" value="Calcium ATPase, transmembrane domain M"/>
    <property type="match status" value="1"/>
</dbReference>
<dbReference type="PANTHER" id="PTHR43294:SF20">
    <property type="entry name" value="P-TYPE ATPASE"/>
    <property type="match status" value="1"/>
</dbReference>
<feature type="transmembrane region" description="Helical" evidence="9">
    <location>
        <begin position="735"/>
        <end position="753"/>
    </location>
</feature>
<gene>
    <name evidence="11" type="ORF">F2P45_19155</name>
</gene>
<feature type="transmembrane region" description="Helical" evidence="9">
    <location>
        <begin position="95"/>
        <end position="111"/>
    </location>
</feature>
<proteinExistence type="inferred from homology"/>
<evidence type="ECO:0000256" key="1">
    <source>
        <dbReference type="ARBA" id="ARBA00004141"/>
    </source>
</evidence>